<keyword evidence="2" id="KW-1185">Reference proteome</keyword>
<organism evidence="1 2">
    <name type="scientific">Conidiobolus coronatus (strain ATCC 28846 / CBS 209.66 / NRRL 28638)</name>
    <name type="common">Delacroixia coronata</name>
    <dbReference type="NCBI Taxonomy" id="796925"/>
    <lineage>
        <taxon>Eukaryota</taxon>
        <taxon>Fungi</taxon>
        <taxon>Fungi incertae sedis</taxon>
        <taxon>Zoopagomycota</taxon>
        <taxon>Entomophthoromycotina</taxon>
        <taxon>Entomophthoromycetes</taxon>
        <taxon>Entomophthorales</taxon>
        <taxon>Ancylistaceae</taxon>
        <taxon>Conidiobolus</taxon>
    </lineage>
</organism>
<name>A0A137NVB4_CONC2</name>
<dbReference type="Gene3D" id="3.80.10.10">
    <property type="entry name" value="Ribonuclease Inhibitor"/>
    <property type="match status" value="1"/>
</dbReference>
<dbReference type="InterPro" id="IPR032675">
    <property type="entry name" value="LRR_dom_sf"/>
</dbReference>
<dbReference type="Proteomes" id="UP000070444">
    <property type="component" value="Unassembled WGS sequence"/>
</dbReference>
<dbReference type="EMBL" id="KQ964694">
    <property type="protein sequence ID" value="KXN66740.1"/>
    <property type="molecule type" value="Genomic_DNA"/>
</dbReference>
<accession>A0A137NVB4</accession>
<dbReference type="SUPFAM" id="SSF52047">
    <property type="entry name" value="RNI-like"/>
    <property type="match status" value="1"/>
</dbReference>
<gene>
    <name evidence="1" type="ORF">CONCODRAFT_11350</name>
</gene>
<sequence length="386" mass="45179">MNTKQINKDKATSWGYIPNPDTIIEYLGRKELIELSKCCKFFRNQLKSRVFENLSLETWERNNKEVYYELKKVHRLEEALESLKTILGIKLKFVKIFTLHCQVNCGFAEIFVKLLPNVKTLNLISTVIGFDYWLGEGLLTIFKGIVRLEHLYLYNVDPEISHYSNESQILPKSIKSIKVGCSANSIEDDILTIYDTIDPSYINLHSLTIVTNRMLQNLSSGMPNLKEVKIKEGFTMDQSKLVAFLIANRQIKKLCIDQLRYNEEILNTVLSSKYLEYWDIYDWNWRDIDVNTIQSNYSIKYLIIDSAMPAPLALQLINACKFLEALELEINHETKDLDWSKLDRKINKLKLRYSRYTTNIIKEIDTLRLFNSICIESNVYTRDHVN</sequence>
<protein>
    <recommendedName>
        <fullName evidence="3">F-box domain-containing protein</fullName>
    </recommendedName>
</protein>
<evidence type="ECO:0008006" key="3">
    <source>
        <dbReference type="Google" id="ProtNLM"/>
    </source>
</evidence>
<evidence type="ECO:0000313" key="1">
    <source>
        <dbReference type="EMBL" id="KXN66740.1"/>
    </source>
</evidence>
<feature type="non-terminal residue" evidence="1">
    <location>
        <position position="386"/>
    </location>
</feature>
<evidence type="ECO:0000313" key="2">
    <source>
        <dbReference type="Proteomes" id="UP000070444"/>
    </source>
</evidence>
<proteinExistence type="predicted"/>
<dbReference type="AlphaFoldDB" id="A0A137NVB4"/>
<reference evidence="1 2" key="1">
    <citation type="journal article" date="2015" name="Genome Biol. Evol.">
        <title>Phylogenomic analyses indicate that early fungi evolved digesting cell walls of algal ancestors of land plants.</title>
        <authorList>
            <person name="Chang Y."/>
            <person name="Wang S."/>
            <person name="Sekimoto S."/>
            <person name="Aerts A.L."/>
            <person name="Choi C."/>
            <person name="Clum A."/>
            <person name="LaButti K.M."/>
            <person name="Lindquist E.A."/>
            <person name="Yee Ngan C."/>
            <person name="Ohm R.A."/>
            <person name="Salamov A.A."/>
            <person name="Grigoriev I.V."/>
            <person name="Spatafora J.W."/>
            <person name="Berbee M.L."/>
        </authorList>
    </citation>
    <scope>NUCLEOTIDE SEQUENCE [LARGE SCALE GENOMIC DNA]</scope>
    <source>
        <strain evidence="1 2">NRRL 28638</strain>
    </source>
</reference>